<evidence type="ECO:0000256" key="1">
    <source>
        <dbReference type="ARBA" id="ARBA00005736"/>
    </source>
</evidence>
<keyword evidence="2" id="KW-0819">tRNA processing</keyword>
<keyword evidence="6" id="KW-0378">Hydrolase</keyword>
<evidence type="ECO:0000256" key="3">
    <source>
        <dbReference type="SAM" id="MobiDB-lite"/>
    </source>
</evidence>
<dbReference type="AlphaFoldDB" id="A0A6J0UJ77"/>
<reference evidence="6" key="2">
    <citation type="submission" date="2025-08" db="UniProtKB">
        <authorList>
            <consortium name="RefSeq"/>
        </authorList>
    </citation>
    <scope>IDENTIFICATION</scope>
</reference>
<evidence type="ECO:0000256" key="2">
    <source>
        <dbReference type="ARBA" id="ARBA00022694"/>
    </source>
</evidence>
<evidence type="ECO:0000259" key="4">
    <source>
        <dbReference type="Pfam" id="PF12928"/>
    </source>
</evidence>
<protein>
    <submittedName>
        <fullName evidence="6">tRNA-splicing endonuclease subunit Sen54 isoform X1</fullName>
    </submittedName>
</protein>
<dbReference type="InterPro" id="IPR024337">
    <property type="entry name" value="tRNA_splic_suSen54"/>
</dbReference>
<dbReference type="CTD" id="283989"/>
<dbReference type="OrthoDB" id="408683at2759"/>
<keyword evidence="5" id="KW-1185">Reference proteome</keyword>
<feature type="compositionally biased region" description="Basic and acidic residues" evidence="3">
    <location>
        <begin position="205"/>
        <end position="223"/>
    </location>
</feature>
<dbReference type="InterPro" id="IPR024336">
    <property type="entry name" value="tRNA_splic_suSen54_N"/>
</dbReference>
<dbReference type="Proteomes" id="UP001652642">
    <property type="component" value="Chromosome 2"/>
</dbReference>
<organism evidence="5 6">
    <name type="scientific">Pogona vitticeps</name>
    <name type="common">central bearded dragon</name>
    <dbReference type="NCBI Taxonomy" id="103695"/>
    <lineage>
        <taxon>Eukaryota</taxon>
        <taxon>Metazoa</taxon>
        <taxon>Chordata</taxon>
        <taxon>Craniata</taxon>
        <taxon>Vertebrata</taxon>
        <taxon>Euteleostomi</taxon>
        <taxon>Lepidosauria</taxon>
        <taxon>Squamata</taxon>
        <taxon>Bifurcata</taxon>
        <taxon>Unidentata</taxon>
        <taxon>Episquamata</taxon>
        <taxon>Toxicofera</taxon>
        <taxon>Iguania</taxon>
        <taxon>Acrodonta</taxon>
        <taxon>Agamidae</taxon>
        <taxon>Amphibolurinae</taxon>
        <taxon>Pogona</taxon>
    </lineage>
</organism>
<comment type="similarity">
    <text evidence="1">Belongs to the SEN54 family.</text>
</comment>
<sequence>MESELQPAADRRLLSPAELLAARTRDHRVPQRSHGQKDFIPDGSEEQEERLRQCREEHWQLLEEERVERLGSLVKAEWKPKDGIVELKSPAGKFWHTMGFAKHGKQCLLPEEALYLLECGSIQLFYKGLPLSVQDAYENLLPLKLVSLLKYQVFSHLKRLGYIVLRFHPSIVPTPYERQLNLNSCYQNTQRGHHKRKRSSSPWLEDEKSKASEKSQECKESPKKARRHHERDSRPAPEGSCKKEKKKASDLKAVVLGQTPSPSVAKGCHVSLSSSHDFKERSRKTSLESYDDARPSRWDFATIIFPNVGADCPHTLLPEPDKRLLPENVTAREVDAAHWRRRLNQKQDRLTRKEWEKLKWESKYKGSVNEDQEVRGCSSWQEYKALLEERRQRKERSCPAHLWEQAVTPLVKPGRDLSTANVLQQISVFQPSHILDEAFRLQNNSRDPQIDFDVYQADMASNFKKNDPGKPYVRICVRRFDEQIPSLRVLKQLAYQSGDVPVVFALVDNGDIVFYSFKDFKLPVDIYL</sequence>
<reference evidence="5" key="1">
    <citation type="submission" date="2025-05" db="UniProtKB">
        <authorList>
            <consortium name="RefSeq"/>
        </authorList>
    </citation>
    <scope>NUCLEOTIDE SEQUENCE [LARGE SCALE GENOMIC DNA]</scope>
</reference>
<keyword evidence="6" id="KW-0255">Endonuclease</keyword>
<dbReference type="GeneID" id="110085195"/>
<dbReference type="RefSeq" id="XP_020660776.2">
    <property type="nucleotide sequence ID" value="XM_020805117.2"/>
</dbReference>
<feature type="region of interest" description="Disordered" evidence="3">
    <location>
        <begin position="22"/>
        <end position="47"/>
    </location>
</feature>
<dbReference type="GO" id="GO:0000214">
    <property type="term" value="C:tRNA-intron endonuclease complex"/>
    <property type="evidence" value="ECO:0007669"/>
    <property type="project" value="TreeGrafter"/>
</dbReference>
<feature type="region of interest" description="Disordered" evidence="3">
    <location>
        <begin position="187"/>
        <end position="289"/>
    </location>
</feature>
<dbReference type="InParanoid" id="A0A6J0UJ77"/>
<gene>
    <name evidence="6" type="primary">TSEN54</name>
</gene>
<keyword evidence="6" id="KW-0540">Nuclease</keyword>
<dbReference type="KEGG" id="pvt:110085195"/>
<feature type="domain" description="tRNA-splicing endonuclease subunit Sen54 N-terminal" evidence="4">
    <location>
        <begin position="59"/>
        <end position="126"/>
    </location>
</feature>
<evidence type="ECO:0000313" key="5">
    <source>
        <dbReference type="Proteomes" id="UP001652642"/>
    </source>
</evidence>
<feature type="compositionally biased region" description="Basic and acidic residues" evidence="3">
    <location>
        <begin position="276"/>
        <end position="289"/>
    </location>
</feature>
<accession>A0A6J0UJ77</accession>
<feature type="compositionally biased region" description="Basic and acidic residues" evidence="3">
    <location>
        <begin position="23"/>
        <end position="40"/>
    </location>
</feature>
<dbReference type="GO" id="GO:0004519">
    <property type="term" value="F:endonuclease activity"/>
    <property type="evidence" value="ECO:0007669"/>
    <property type="project" value="UniProtKB-KW"/>
</dbReference>
<dbReference type="Pfam" id="PF12928">
    <property type="entry name" value="tRNA_int_end_N2"/>
    <property type="match status" value="1"/>
</dbReference>
<name>A0A6J0UJ77_9SAUR</name>
<evidence type="ECO:0000313" key="6">
    <source>
        <dbReference type="RefSeq" id="XP_020660776.2"/>
    </source>
</evidence>
<dbReference type="PANTHER" id="PTHR21027:SF1">
    <property type="entry name" value="TRNA-SPLICING ENDONUCLEASE SUBUNIT SEN54"/>
    <property type="match status" value="1"/>
</dbReference>
<proteinExistence type="inferred from homology"/>
<dbReference type="PANTHER" id="PTHR21027">
    <property type="entry name" value="TRNA-SPLICING ENDONUCLEASE SUBUNIT SEN54"/>
    <property type="match status" value="1"/>
</dbReference>
<dbReference type="GO" id="GO:0000379">
    <property type="term" value="P:tRNA-type intron splice site recognition and cleavage"/>
    <property type="evidence" value="ECO:0007669"/>
    <property type="project" value="TreeGrafter"/>
</dbReference>